<dbReference type="InterPro" id="IPR006626">
    <property type="entry name" value="PbH1"/>
</dbReference>
<gene>
    <name evidence="14" type="ORF">NC653_022963</name>
</gene>
<dbReference type="GO" id="GO:0009901">
    <property type="term" value="P:anther dehiscence"/>
    <property type="evidence" value="ECO:0007669"/>
    <property type="project" value="UniProtKB-ARBA"/>
</dbReference>
<comment type="catalytic activity">
    <reaction evidence="10">
        <text>(1,4-alpha-D-galacturonosyl)n+m + H2O = (1,4-alpha-D-galacturonosyl)n + (1,4-alpha-D-galacturonosyl)m.</text>
        <dbReference type="EC" id="3.2.1.15"/>
    </reaction>
</comment>
<dbReference type="InterPro" id="IPR012334">
    <property type="entry name" value="Pectin_lyas_fold"/>
</dbReference>
<dbReference type="Pfam" id="PF00295">
    <property type="entry name" value="Glyco_hydro_28"/>
    <property type="match status" value="1"/>
</dbReference>
<evidence type="ECO:0000256" key="12">
    <source>
        <dbReference type="RuleBase" id="RU361169"/>
    </source>
</evidence>
<keyword evidence="9" id="KW-0961">Cell wall biogenesis/degradation</keyword>
<comment type="caution">
    <text evidence="14">The sequence shown here is derived from an EMBL/GenBank/DDBJ whole genome shotgun (WGS) entry which is preliminary data.</text>
</comment>
<organism evidence="14 15">
    <name type="scientific">Populus alba x Populus x berolinensis</name>
    <dbReference type="NCBI Taxonomy" id="444605"/>
    <lineage>
        <taxon>Eukaryota</taxon>
        <taxon>Viridiplantae</taxon>
        <taxon>Streptophyta</taxon>
        <taxon>Embryophyta</taxon>
        <taxon>Tracheophyta</taxon>
        <taxon>Spermatophyta</taxon>
        <taxon>Magnoliopsida</taxon>
        <taxon>eudicotyledons</taxon>
        <taxon>Gunneridae</taxon>
        <taxon>Pentapetalae</taxon>
        <taxon>rosids</taxon>
        <taxon>fabids</taxon>
        <taxon>Malpighiales</taxon>
        <taxon>Salicaceae</taxon>
        <taxon>Saliceae</taxon>
        <taxon>Populus</taxon>
    </lineage>
</organism>
<evidence type="ECO:0000256" key="10">
    <source>
        <dbReference type="ARBA" id="ARBA00034074"/>
    </source>
</evidence>
<keyword evidence="6 13" id="KW-0732">Signal</keyword>
<protein>
    <recommendedName>
        <fullName evidence="3">endo-polygalacturonase</fullName>
        <ecNumber evidence="3">3.2.1.15</ecNumber>
    </recommendedName>
</protein>
<name>A0AAD6MIB5_9ROSI</name>
<keyword evidence="5" id="KW-0964">Secreted</keyword>
<evidence type="ECO:0000256" key="5">
    <source>
        <dbReference type="ARBA" id="ARBA00022525"/>
    </source>
</evidence>
<dbReference type="InterPro" id="IPR000743">
    <property type="entry name" value="Glyco_hydro_28"/>
</dbReference>
<comment type="subcellular location">
    <subcellularLocation>
        <location evidence="1">Secreted</location>
        <location evidence="1">Cell wall</location>
    </subcellularLocation>
</comment>
<keyword evidence="4" id="KW-0134">Cell wall</keyword>
<dbReference type="Proteomes" id="UP001164929">
    <property type="component" value="Chromosome 9"/>
</dbReference>
<dbReference type="AlphaFoldDB" id="A0AAD6MIB5"/>
<sequence length="591" mass="64512">MHPQYPPRHLLLLLILLSSFVSCFSTYQESPVATVPEHTHSYNDPRNYRPYFSTIDRKDNDLKHIFPSLLNFEAKVVTRLDQASAPASSAKVVNVDDFGAKADGTDDSQAFKKAWEEACSSKGSAIIVIPKNKIYYLKPVTFSGPCESDLVFKIFGTIKASAKVSDYENDRRHWLVFENVQNFRVRGGGTIDGNGKIWWENSCKINKSQPCQHAPTAVTFLECKSLIVANLRFQNAQQMHLSFQNCVNVRALNLMVIAPGTSPNTDGIHVTGTQNIRIRKCVIRTGDDCISIVSGSKNVEATDITCGPGHGISIGSLGADNSGAEVSNVFVNRATLSGTTNGVRIKTWQGGSGYARNIVFQNVVMRNVTNPIIIDQNYCDQDSPCEEQTSAVQISNVMYRNIKGTSASDVAVSFDCSKNIPCRGILLQDVNIALQENGKPEASCANVNLRKKGEVFPQCSMEGEEGISATSEKKGRFKRICVFCGSRAGYKSSFTDASLELGKQLVRRKIDLVYGGGSVGLMGLISQTVFNGGCHVLGVIPRALMSHKISGETVGEVKTVADMHQRKAEMAKHADAFIALPGTCILIQSNY</sequence>
<dbReference type="GO" id="GO:0004650">
    <property type="term" value="F:polygalacturonase activity"/>
    <property type="evidence" value="ECO:0007669"/>
    <property type="project" value="UniProtKB-EC"/>
</dbReference>
<evidence type="ECO:0000256" key="1">
    <source>
        <dbReference type="ARBA" id="ARBA00004191"/>
    </source>
</evidence>
<keyword evidence="7 12" id="KW-0378">Hydrolase</keyword>
<dbReference type="SUPFAM" id="SSF51126">
    <property type="entry name" value="Pectin lyase-like"/>
    <property type="match status" value="1"/>
</dbReference>
<comment type="similarity">
    <text evidence="2 12">Belongs to the glycosyl hydrolase 28 family.</text>
</comment>
<accession>A0AAD6MIB5</accession>
<proteinExistence type="inferred from homology"/>
<evidence type="ECO:0000256" key="7">
    <source>
        <dbReference type="ARBA" id="ARBA00022801"/>
    </source>
</evidence>
<dbReference type="EMBL" id="JAQIZT010000009">
    <property type="protein sequence ID" value="KAJ6984827.1"/>
    <property type="molecule type" value="Genomic_DNA"/>
</dbReference>
<dbReference type="SMART" id="SM00710">
    <property type="entry name" value="PbH1"/>
    <property type="match status" value="4"/>
</dbReference>
<dbReference type="PROSITE" id="PS00502">
    <property type="entry name" value="POLYGALACTURONASE"/>
    <property type="match status" value="1"/>
</dbReference>
<dbReference type="EC" id="3.2.1.15" evidence="3"/>
<evidence type="ECO:0000313" key="14">
    <source>
        <dbReference type="EMBL" id="KAJ6984827.1"/>
    </source>
</evidence>
<reference evidence="14" key="1">
    <citation type="journal article" date="2023" name="Mol. Ecol. Resour.">
        <title>Chromosome-level genome assembly of a triploid poplar Populus alba 'Berolinensis'.</title>
        <authorList>
            <person name="Chen S."/>
            <person name="Yu Y."/>
            <person name="Wang X."/>
            <person name="Wang S."/>
            <person name="Zhang T."/>
            <person name="Zhou Y."/>
            <person name="He R."/>
            <person name="Meng N."/>
            <person name="Wang Y."/>
            <person name="Liu W."/>
            <person name="Liu Z."/>
            <person name="Liu J."/>
            <person name="Guo Q."/>
            <person name="Huang H."/>
            <person name="Sederoff R.R."/>
            <person name="Wang G."/>
            <person name="Qu G."/>
            <person name="Chen S."/>
        </authorList>
    </citation>
    <scope>NUCLEOTIDE SEQUENCE</scope>
    <source>
        <strain evidence="14">SC-2020</strain>
    </source>
</reference>
<evidence type="ECO:0000256" key="9">
    <source>
        <dbReference type="ARBA" id="ARBA00023316"/>
    </source>
</evidence>
<evidence type="ECO:0000256" key="3">
    <source>
        <dbReference type="ARBA" id="ARBA00012736"/>
    </source>
</evidence>
<keyword evidence="15" id="KW-1185">Reference proteome</keyword>
<dbReference type="FunFam" id="2.160.20.10:FF:000028">
    <property type="entry name" value="Polygalacturonase QRT2"/>
    <property type="match status" value="1"/>
</dbReference>
<feature type="chain" id="PRO_5042042392" description="endo-polygalacturonase" evidence="13">
    <location>
        <begin position="24"/>
        <end position="591"/>
    </location>
</feature>
<feature type="signal peptide" evidence="13">
    <location>
        <begin position="1"/>
        <end position="23"/>
    </location>
</feature>
<feature type="active site" evidence="11">
    <location>
        <position position="310"/>
    </location>
</feature>
<evidence type="ECO:0000256" key="6">
    <source>
        <dbReference type="ARBA" id="ARBA00022729"/>
    </source>
</evidence>
<evidence type="ECO:0000256" key="2">
    <source>
        <dbReference type="ARBA" id="ARBA00008834"/>
    </source>
</evidence>
<dbReference type="Gene3D" id="2.160.20.10">
    <property type="entry name" value="Single-stranded right-handed beta-helix, Pectin lyase-like"/>
    <property type="match status" value="1"/>
</dbReference>
<dbReference type="GO" id="GO:0005975">
    <property type="term" value="P:carbohydrate metabolic process"/>
    <property type="evidence" value="ECO:0007669"/>
    <property type="project" value="InterPro"/>
</dbReference>
<dbReference type="GO" id="GO:0010047">
    <property type="term" value="P:fruit dehiscence"/>
    <property type="evidence" value="ECO:0007669"/>
    <property type="project" value="UniProtKB-ARBA"/>
</dbReference>
<evidence type="ECO:0000313" key="15">
    <source>
        <dbReference type="Proteomes" id="UP001164929"/>
    </source>
</evidence>
<evidence type="ECO:0000256" key="11">
    <source>
        <dbReference type="PROSITE-ProRule" id="PRU10052"/>
    </source>
</evidence>
<dbReference type="Gene3D" id="3.40.50.450">
    <property type="match status" value="1"/>
</dbReference>
<dbReference type="PANTHER" id="PTHR31375">
    <property type="match status" value="1"/>
</dbReference>
<keyword evidence="8 12" id="KW-0326">Glycosidase</keyword>
<dbReference type="Pfam" id="PF03641">
    <property type="entry name" value="Lysine_decarbox"/>
    <property type="match status" value="1"/>
</dbReference>
<evidence type="ECO:0000256" key="8">
    <source>
        <dbReference type="ARBA" id="ARBA00023295"/>
    </source>
</evidence>
<dbReference type="InterPro" id="IPR031100">
    <property type="entry name" value="LOG_fam"/>
</dbReference>
<dbReference type="GO" id="GO:0009830">
    <property type="term" value="P:cell wall modification involved in abscission"/>
    <property type="evidence" value="ECO:0007669"/>
    <property type="project" value="UniProtKB-ARBA"/>
</dbReference>
<dbReference type="InterPro" id="IPR011050">
    <property type="entry name" value="Pectin_lyase_fold/virulence"/>
</dbReference>
<evidence type="ECO:0000256" key="4">
    <source>
        <dbReference type="ARBA" id="ARBA00022512"/>
    </source>
</evidence>
<evidence type="ECO:0000256" key="13">
    <source>
        <dbReference type="SAM" id="SignalP"/>
    </source>
</evidence>
<dbReference type="SUPFAM" id="SSF102405">
    <property type="entry name" value="MCP/YpsA-like"/>
    <property type="match status" value="1"/>
</dbReference>